<feature type="compositionally biased region" description="Low complexity" evidence="9">
    <location>
        <begin position="7"/>
        <end position="41"/>
    </location>
</feature>
<dbReference type="Gene3D" id="3.40.630.170">
    <property type="match status" value="1"/>
</dbReference>
<dbReference type="PANTHER" id="PTHR11377">
    <property type="entry name" value="N-MYRISTOYL TRANSFERASE"/>
    <property type="match status" value="1"/>
</dbReference>
<comment type="function">
    <text evidence="7">Adds a myristoyl group to the N-terminal glycine residue of certain cellular proteins.</text>
</comment>
<feature type="domain" description="Glycylpeptide N-tetradecanoyltransferase N-terminal" evidence="10">
    <location>
        <begin position="211"/>
        <end position="368"/>
    </location>
</feature>
<dbReference type="GO" id="GO:0005737">
    <property type="term" value="C:cytoplasm"/>
    <property type="evidence" value="ECO:0007669"/>
    <property type="project" value="TreeGrafter"/>
</dbReference>
<dbReference type="PANTHER" id="PTHR11377:SF5">
    <property type="entry name" value="GLYCYLPEPTIDE N-TETRADECANOYLTRANSFERASE"/>
    <property type="match status" value="1"/>
</dbReference>
<protein>
    <recommendedName>
        <fullName evidence="4 7">Glycylpeptide N-tetradecanoyltransferase</fullName>
        <ecNumber evidence="3 7">2.3.1.97</ecNumber>
    </recommendedName>
</protein>
<dbReference type="PROSITE" id="PS00975">
    <property type="entry name" value="NMT_1"/>
    <property type="match status" value="1"/>
</dbReference>
<dbReference type="AlphaFoldDB" id="A0A077R3J6"/>
<evidence type="ECO:0000256" key="3">
    <source>
        <dbReference type="ARBA" id="ARBA00012923"/>
    </source>
</evidence>
<reference evidence="12" key="1">
    <citation type="journal article" date="2014" name="Genome Biol. Evol.">
        <title>Gene Loss Rather Than Gene Gain Is Associated with a Host Jump from Monocots to Dicots in the Smut Fungus Melanopsichium pennsylvanicum.</title>
        <authorList>
            <person name="Sharma R."/>
            <person name="Mishra B."/>
            <person name="Runge F."/>
            <person name="Thines M."/>
        </authorList>
    </citation>
    <scope>NUCLEOTIDE SEQUENCE</scope>
    <source>
        <strain evidence="12">4</strain>
    </source>
</reference>
<evidence type="ECO:0000256" key="2">
    <source>
        <dbReference type="ARBA" id="ARBA00011245"/>
    </source>
</evidence>
<proteinExistence type="inferred from homology"/>
<accession>A0A077R3J6</accession>
<dbReference type="PROSITE" id="PS00976">
    <property type="entry name" value="NMT_2"/>
    <property type="match status" value="1"/>
</dbReference>
<evidence type="ECO:0000259" key="11">
    <source>
        <dbReference type="Pfam" id="PF02799"/>
    </source>
</evidence>
<evidence type="ECO:0000256" key="7">
    <source>
        <dbReference type="RuleBase" id="RU000586"/>
    </source>
</evidence>
<sequence>MSGVADASKAACSTASGSSSSSYSSSATPALARVAPAASLRQPTANIAHDDGSDDEEEEEDDDAENASAATGQDGLTSKQRKKKKSKAAAKLRKKLGLAPSSSSDPSLSSSDGKLLASGNSQSGKITDQVVTQVQQAVAAEHGSTAAASVTKANLAKVMAMMNMERDAMLKSQETKAKAHKQIADHKFWKTQPVMKPNDAPVLKSTQEGSIEQSVAPQQVRQEPYPLPSDFKWVQIDVDNQAELKEVYDLLSANYVEDDDATFRFDYSPEFLHWVLKHPGYHKTWHIGVRVVSTNKLVAFISGIPHELRVREKAYQSTEINFLCVHKKLRSKRLAPVLIKEVTRQCHLTGVFHAIYTVGSVLPTPVSCARYYHRTINAEKLAEIGFSAIPHNMSMETHVKRFELPAKTNLPGLREMQYQDVPAVGKLMRRYMRRFDMAPRFTDEEVQHILLSGRGIQGTKVRGENRRQGQVTWTYVVEDREGKITDMFAFYSLPSSILDHDKHKSLNAAYLFYYATDVVFSSSSTLNSSATTIIDNSSASGGVDVSTSTSASGSTSERALALASGKAPWQVNHLTNCTPVELCDEDFVTSWDSESALIKSELKVRLNLLINTLLIVARDHKFDVVNCVTVMDNALFLQEQKFGPGDGFLRFYLFNWRTKPVSGGMGSRPGEAELDPVHSYAKYLATKQAKSKRTDDDGDDDGERGLAQDLITKAIENPAQVGSGNGVVMV</sequence>
<evidence type="ECO:0000256" key="9">
    <source>
        <dbReference type="SAM" id="MobiDB-lite"/>
    </source>
</evidence>
<comment type="catalytic activity">
    <reaction evidence="7">
        <text>N-terminal glycyl-[protein] + tetradecanoyl-CoA = N-tetradecanoylglycyl-[protein] + CoA + H(+)</text>
        <dbReference type="Rhea" id="RHEA:15521"/>
        <dbReference type="Rhea" id="RHEA-COMP:12666"/>
        <dbReference type="Rhea" id="RHEA-COMP:12667"/>
        <dbReference type="ChEBI" id="CHEBI:15378"/>
        <dbReference type="ChEBI" id="CHEBI:57287"/>
        <dbReference type="ChEBI" id="CHEBI:57385"/>
        <dbReference type="ChEBI" id="CHEBI:64723"/>
        <dbReference type="ChEBI" id="CHEBI:133050"/>
        <dbReference type="EC" id="2.3.1.97"/>
    </reaction>
</comment>
<dbReference type="EC" id="2.3.1.97" evidence="3 7"/>
<dbReference type="Pfam" id="PF02799">
    <property type="entry name" value="NMT_C"/>
    <property type="match status" value="2"/>
</dbReference>
<feature type="compositionally biased region" description="Low complexity" evidence="9">
    <location>
        <begin position="97"/>
        <end position="116"/>
    </location>
</feature>
<dbReference type="InterPro" id="IPR022677">
    <property type="entry name" value="NMT_C"/>
</dbReference>
<dbReference type="EMBL" id="HG529582">
    <property type="protein sequence ID" value="CDI53516.1"/>
    <property type="molecule type" value="Genomic_DNA"/>
</dbReference>
<evidence type="ECO:0000313" key="12">
    <source>
        <dbReference type="EMBL" id="CDI53516.1"/>
    </source>
</evidence>
<evidence type="ECO:0000256" key="5">
    <source>
        <dbReference type="ARBA" id="ARBA00022679"/>
    </source>
</evidence>
<dbReference type="Pfam" id="PF01233">
    <property type="entry name" value="NMT"/>
    <property type="match status" value="1"/>
</dbReference>
<dbReference type="InterPro" id="IPR016181">
    <property type="entry name" value="Acyl_CoA_acyltransferase"/>
</dbReference>
<name>A0A077R3J6_9BASI</name>
<keyword evidence="5 7" id="KW-0808">Transferase</keyword>
<evidence type="ECO:0000256" key="6">
    <source>
        <dbReference type="ARBA" id="ARBA00023315"/>
    </source>
</evidence>
<feature type="compositionally biased region" description="Low complexity" evidence="9">
    <location>
        <begin position="66"/>
        <end position="78"/>
    </location>
</feature>
<comment type="subunit">
    <text evidence="2">Monomer.</text>
</comment>
<evidence type="ECO:0000256" key="1">
    <source>
        <dbReference type="ARBA" id="ARBA00009469"/>
    </source>
</evidence>
<evidence type="ECO:0000259" key="10">
    <source>
        <dbReference type="Pfam" id="PF01233"/>
    </source>
</evidence>
<dbReference type="SUPFAM" id="SSF55729">
    <property type="entry name" value="Acyl-CoA N-acyltransferases (Nat)"/>
    <property type="match status" value="2"/>
</dbReference>
<feature type="domain" description="Glycylpeptide N-tetradecanoyltransferase C-terminal" evidence="11">
    <location>
        <begin position="600"/>
        <end position="668"/>
    </location>
</feature>
<keyword evidence="6 7" id="KW-0012">Acyltransferase</keyword>
<dbReference type="InterPro" id="IPR022676">
    <property type="entry name" value="NMT_N"/>
</dbReference>
<organism evidence="12">
    <name type="scientific">Melanopsichium pennsylvanicum 4</name>
    <dbReference type="NCBI Taxonomy" id="1398559"/>
    <lineage>
        <taxon>Eukaryota</taxon>
        <taxon>Fungi</taxon>
        <taxon>Dikarya</taxon>
        <taxon>Basidiomycota</taxon>
        <taxon>Ustilaginomycotina</taxon>
        <taxon>Ustilaginomycetes</taxon>
        <taxon>Ustilaginales</taxon>
        <taxon>Ustilaginaceae</taxon>
        <taxon>Melanopsichium</taxon>
    </lineage>
</organism>
<feature type="compositionally biased region" description="Acidic residues" evidence="9">
    <location>
        <begin position="52"/>
        <end position="65"/>
    </location>
</feature>
<evidence type="ECO:0000256" key="8">
    <source>
        <dbReference type="RuleBase" id="RU004178"/>
    </source>
</evidence>
<evidence type="ECO:0000256" key="4">
    <source>
        <dbReference type="ARBA" id="ARBA00022240"/>
    </source>
</evidence>
<feature type="compositionally biased region" description="Basic residues" evidence="9">
    <location>
        <begin position="79"/>
        <end position="96"/>
    </location>
</feature>
<feature type="domain" description="Glycylpeptide N-tetradecanoyltransferase C-terminal" evidence="11">
    <location>
        <begin position="383"/>
        <end position="527"/>
    </location>
</feature>
<dbReference type="GO" id="GO:0004379">
    <property type="term" value="F:glycylpeptide N-tetradecanoyltransferase activity"/>
    <property type="evidence" value="ECO:0007669"/>
    <property type="project" value="UniProtKB-EC"/>
</dbReference>
<dbReference type="InterPro" id="IPR022678">
    <property type="entry name" value="NMT_CS"/>
</dbReference>
<comment type="similarity">
    <text evidence="1 8">Belongs to the NMT family.</text>
</comment>
<feature type="region of interest" description="Disordered" evidence="9">
    <location>
        <begin position="1"/>
        <end position="121"/>
    </location>
</feature>
<dbReference type="InterPro" id="IPR000903">
    <property type="entry name" value="NMT"/>
</dbReference>
<dbReference type="FunFam" id="3.40.630.30:FF:000042">
    <property type="entry name" value="Glycylpeptide N-tetradecanoyltransferase"/>
    <property type="match status" value="1"/>
</dbReference>